<proteinExistence type="predicted"/>
<reference evidence="2" key="1">
    <citation type="submission" date="2017-03" db="EMBL/GenBank/DDBJ databases">
        <title>Genomes of endolithic fungi from Antarctica.</title>
        <authorList>
            <person name="Coleine C."/>
            <person name="Masonjones S."/>
            <person name="Stajich J.E."/>
        </authorList>
    </citation>
    <scope>NUCLEOTIDE SEQUENCE [LARGE SCALE GENOMIC DNA]</scope>
    <source>
        <strain evidence="2">CCFEE 5527</strain>
    </source>
</reference>
<accession>A0A1V8TBK0</accession>
<dbReference type="Proteomes" id="UP000192596">
    <property type="component" value="Unassembled WGS sequence"/>
</dbReference>
<name>A0A1V8TBK0_9PEZI</name>
<evidence type="ECO:0000313" key="1">
    <source>
        <dbReference type="EMBL" id="OQO08618.1"/>
    </source>
</evidence>
<gene>
    <name evidence="1" type="ORF">B0A48_06488</name>
</gene>
<comment type="caution">
    <text evidence="1">The sequence shown here is derived from an EMBL/GenBank/DDBJ whole genome shotgun (WGS) entry which is preliminary data.</text>
</comment>
<keyword evidence="2" id="KW-1185">Reference proteome</keyword>
<organism evidence="1 2">
    <name type="scientific">Cryoendolithus antarcticus</name>
    <dbReference type="NCBI Taxonomy" id="1507870"/>
    <lineage>
        <taxon>Eukaryota</taxon>
        <taxon>Fungi</taxon>
        <taxon>Dikarya</taxon>
        <taxon>Ascomycota</taxon>
        <taxon>Pezizomycotina</taxon>
        <taxon>Dothideomycetes</taxon>
        <taxon>Dothideomycetidae</taxon>
        <taxon>Cladosporiales</taxon>
        <taxon>Cladosporiaceae</taxon>
        <taxon>Cryoendolithus</taxon>
    </lineage>
</organism>
<dbReference type="EMBL" id="NAJO01000012">
    <property type="protein sequence ID" value="OQO08618.1"/>
    <property type="molecule type" value="Genomic_DNA"/>
</dbReference>
<evidence type="ECO:0000313" key="2">
    <source>
        <dbReference type="Proteomes" id="UP000192596"/>
    </source>
</evidence>
<dbReference type="InParanoid" id="A0A1V8TBK0"/>
<protein>
    <submittedName>
        <fullName evidence="1">Uncharacterized protein</fullName>
    </submittedName>
</protein>
<dbReference type="AlphaFoldDB" id="A0A1V8TBK0"/>
<sequence>MVREARRKALKAAVGEPSREKRALPIMASSSTGRLLKPVETCSSTRDESCLVLFVAIGTGNAEGPTSSMKAISTVQVDFSLDLSKASRRTWDVAIAVDDAHLRTKASKTYVDWNALFMAEVSWVVC</sequence>